<proteinExistence type="predicted"/>
<evidence type="ECO:0000313" key="2">
    <source>
        <dbReference type="EMBL" id="KAL1545357.1"/>
    </source>
</evidence>
<organism evidence="2 3">
    <name type="scientific">Salvia divinorum</name>
    <name type="common">Maria pastora</name>
    <name type="synonym">Diviner's sage</name>
    <dbReference type="NCBI Taxonomy" id="28513"/>
    <lineage>
        <taxon>Eukaryota</taxon>
        <taxon>Viridiplantae</taxon>
        <taxon>Streptophyta</taxon>
        <taxon>Embryophyta</taxon>
        <taxon>Tracheophyta</taxon>
        <taxon>Spermatophyta</taxon>
        <taxon>Magnoliopsida</taxon>
        <taxon>eudicotyledons</taxon>
        <taxon>Gunneridae</taxon>
        <taxon>Pentapetalae</taxon>
        <taxon>asterids</taxon>
        <taxon>lamiids</taxon>
        <taxon>Lamiales</taxon>
        <taxon>Lamiaceae</taxon>
        <taxon>Nepetoideae</taxon>
        <taxon>Mentheae</taxon>
        <taxon>Salviinae</taxon>
        <taxon>Salvia</taxon>
        <taxon>Salvia subgen. Calosphace</taxon>
    </lineage>
</organism>
<sequence length="98" mass="10985">MIAVGQRAASTQRVTIPKSETLETEKSKFRVHSETHDSLSLDSFLTSDPSQFYFYFNISSSHLHSFSLIVACLACHEHGSSRVVLGLSQGRGFHRRMV</sequence>
<comment type="caution">
    <text evidence="2">The sequence shown here is derived from an EMBL/GenBank/DDBJ whole genome shotgun (WGS) entry which is preliminary data.</text>
</comment>
<gene>
    <name evidence="2" type="ORF">AAHA92_22095</name>
</gene>
<evidence type="ECO:0000313" key="3">
    <source>
        <dbReference type="Proteomes" id="UP001567538"/>
    </source>
</evidence>
<protein>
    <submittedName>
        <fullName evidence="2">Uncharacterized protein</fullName>
    </submittedName>
</protein>
<dbReference type="AlphaFoldDB" id="A0ABD1GMU7"/>
<name>A0ABD1GMU7_SALDI</name>
<dbReference type="EMBL" id="JBEAFC010000008">
    <property type="protein sequence ID" value="KAL1545357.1"/>
    <property type="molecule type" value="Genomic_DNA"/>
</dbReference>
<keyword evidence="3" id="KW-1185">Reference proteome</keyword>
<evidence type="ECO:0000256" key="1">
    <source>
        <dbReference type="SAM" id="MobiDB-lite"/>
    </source>
</evidence>
<feature type="region of interest" description="Disordered" evidence="1">
    <location>
        <begin position="1"/>
        <end position="27"/>
    </location>
</feature>
<dbReference type="Proteomes" id="UP001567538">
    <property type="component" value="Unassembled WGS sequence"/>
</dbReference>
<reference evidence="2 3" key="1">
    <citation type="submission" date="2024-06" db="EMBL/GenBank/DDBJ databases">
        <title>A chromosome level genome sequence of Diviner's sage (Salvia divinorum).</title>
        <authorList>
            <person name="Ford S.A."/>
            <person name="Ro D.-K."/>
            <person name="Ness R.W."/>
            <person name="Phillips M.A."/>
        </authorList>
    </citation>
    <scope>NUCLEOTIDE SEQUENCE [LARGE SCALE GENOMIC DNA]</scope>
    <source>
        <strain evidence="2">SAF-2024a</strain>
        <tissue evidence="2">Leaf</tissue>
    </source>
</reference>
<accession>A0ABD1GMU7</accession>